<evidence type="ECO:0000313" key="2">
    <source>
        <dbReference type="EMBL" id="CAH2218331.1"/>
    </source>
</evidence>
<feature type="non-terminal residue" evidence="2">
    <location>
        <position position="55"/>
    </location>
</feature>
<accession>A0A8S4QXZ9</accession>
<feature type="chain" id="PRO_5035767791" evidence="1">
    <location>
        <begin position="21"/>
        <end position="55"/>
    </location>
</feature>
<keyword evidence="3" id="KW-1185">Reference proteome</keyword>
<organism evidence="2 3">
    <name type="scientific">Pararge aegeria aegeria</name>
    <dbReference type="NCBI Taxonomy" id="348720"/>
    <lineage>
        <taxon>Eukaryota</taxon>
        <taxon>Metazoa</taxon>
        <taxon>Ecdysozoa</taxon>
        <taxon>Arthropoda</taxon>
        <taxon>Hexapoda</taxon>
        <taxon>Insecta</taxon>
        <taxon>Pterygota</taxon>
        <taxon>Neoptera</taxon>
        <taxon>Endopterygota</taxon>
        <taxon>Lepidoptera</taxon>
        <taxon>Glossata</taxon>
        <taxon>Ditrysia</taxon>
        <taxon>Papilionoidea</taxon>
        <taxon>Nymphalidae</taxon>
        <taxon>Satyrinae</taxon>
        <taxon>Satyrini</taxon>
        <taxon>Parargina</taxon>
        <taxon>Pararge</taxon>
    </lineage>
</organism>
<evidence type="ECO:0000313" key="3">
    <source>
        <dbReference type="Proteomes" id="UP000838756"/>
    </source>
</evidence>
<reference evidence="2" key="1">
    <citation type="submission" date="2022-03" db="EMBL/GenBank/DDBJ databases">
        <authorList>
            <person name="Lindestad O."/>
        </authorList>
    </citation>
    <scope>NUCLEOTIDE SEQUENCE</scope>
</reference>
<dbReference type="EMBL" id="CAKXAJ010019416">
    <property type="protein sequence ID" value="CAH2218331.1"/>
    <property type="molecule type" value="Genomic_DNA"/>
</dbReference>
<dbReference type="AlphaFoldDB" id="A0A8S4QXZ9"/>
<evidence type="ECO:0000256" key="1">
    <source>
        <dbReference type="SAM" id="SignalP"/>
    </source>
</evidence>
<sequence length="55" mass="6570">MWLIWRLWSLVVCICVCSLAQRIDQEPILSPRPARVRDREMKPDEPSCDQLKAMW</sequence>
<proteinExistence type="predicted"/>
<feature type="signal peptide" evidence="1">
    <location>
        <begin position="1"/>
        <end position="20"/>
    </location>
</feature>
<name>A0A8S4QXZ9_9NEOP</name>
<dbReference type="Proteomes" id="UP000838756">
    <property type="component" value="Unassembled WGS sequence"/>
</dbReference>
<comment type="caution">
    <text evidence="2">The sequence shown here is derived from an EMBL/GenBank/DDBJ whole genome shotgun (WGS) entry which is preliminary data.</text>
</comment>
<dbReference type="OrthoDB" id="6376425at2759"/>
<gene>
    <name evidence="2" type="primary">jg282</name>
    <name evidence="2" type="ORF">PAEG_LOCUS6168</name>
</gene>
<protein>
    <submittedName>
        <fullName evidence="2">Jg282 protein</fullName>
    </submittedName>
</protein>
<keyword evidence="1" id="KW-0732">Signal</keyword>